<dbReference type="InterPro" id="IPR011050">
    <property type="entry name" value="Pectin_lyase_fold/virulence"/>
</dbReference>
<dbReference type="PANTHER" id="PTHR33928">
    <property type="entry name" value="POLYGALACTURONASE QRT3"/>
    <property type="match status" value="1"/>
</dbReference>
<dbReference type="Pfam" id="PF12708">
    <property type="entry name" value="Pect-lyase_RHGA_epim"/>
    <property type="match status" value="1"/>
</dbReference>
<reference evidence="3 4" key="1">
    <citation type="submission" date="2014-04" db="EMBL/GenBank/DDBJ databases">
        <authorList>
            <consortium name="DOE Joint Genome Institute"/>
            <person name="Kuo A."/>
            <person name="Girlanda M."/>
            <person name="Perotto S."/>
            <person name="Kohler A."/>
            <person name="Nagy L.G."/>
            <person name="Floudas D."/>
            <person name="Copeland A."/>
            <person name="Barry K.W."/>
            <person name="Cichocki N."/>
            <person name="Veneault-Fourrey C."/>
            <person name="LaButti K."/>
            <person name="Lindquist E.A."/>
            <person name="Lipzen A."/>
            <person name="Lundell T."/>
            <person name="Morin E."/>
            <person name="Murat C."/>
            <person name="Sun H."/>
            <person name="Tunlid A."/>
            <person name="Henrissat B."/>
            <person name="Grigoriev I.V."/>
            <person name="Hibbett D.S."/>
            <person name="Martin F."/>
            <person name="Nordberg H.P."/>
            <person name="Cantor M.N."/>
            <person name="Hua S.X."/>
        </authorList>
    </citation>
    <scope>NUCLEOTIDE SEQUENCE [LARGE SCALE GENOMIC DNA]</scope>
    <source>
        <strain evidence="3 4">MUT 4182</strain>
    </source>
</reference>
<dbReference type="PANTHER" id="PTHR33928:SF2">
    <property type="entry name" value="PECTATE LYASE SUPERFAMILY PROTEIN DOMAIN-CONTAINING PROTEIN-RELATED"/>
    <property type="match status" value="1"/>
</dbReference>
<dbReference type="PROSITE" id="PS51257">
    <property type="entry name" value="PROKAR_LIPOPROTEIN"/>
    <property type="match status" value="1"/>
</dbReference>
<dbReference type="CDD" id="cd23668">
    <property type="entry name" value="GH55_beta13glucanase-like"/>
    <property type="match status" value="1"/>
</dbReference>
<keyword evidence="3" id="KW-0378">Hydrolase</keyword>
<sequence length="641" mass="68465">MWKSTILLVAVSLASIVSGLGSSCSSALTPAANSGDPHWMQTITRRGKSPYNPNPSTYKPYRNVKDYGAKGDGVTDDTAAINAAISDQNRCGLGCASSTKSPGIIFFPSGTYLVTAPIIPFYLTQLVGDAKNKPTLLAAAGFSGMAVIDADPYIPGGGGAQYWGNTNNFFKSVRHFKIDTTRMPATSSATGIHWQVAQATTLVDIEFFGSQASNTAHQGIWMENGSGGFMSDLTFNGGKFGMWVGNQQFTVKNIKIRNCQIGVYMNWNWGWTFQGVDILNSGILFFDAGTYYVTNTITFPTGSIVVGEVWTTVIGGGSNFSDQNNPRPVIKIGNAGDKGVVEISDMVFSARSGSAGAVVVEWNVADTAGQKATAAMWDVHVRLGGFSGSGMQTGNCLKQSGHAVAPCTAAHTGLHITSQATGYFEGTWVWTADHDLDDSGERQIDVYSGRGIVSESANGPVWLIGTASEHHAIVEYSFVNSKNVYAGLIQTETPYYQPSPAAPSPFSLISTDPTLTNGGSAWALYIANSQQIYIYGAGHYSFFSNYGQACLDNWTCQDSIVKVKSDSSNVYIYGLSTVGTTNMLNVDSTGIVKQSDNHNGFASSIAIWTSTTSTRKRMRIEGRKALANDSLAADIDAYARM</sequence>
<evidence type="ECO:0000256" key="1">
    <source>
        <dbReference type="SAM" id="SignalP"/>
    </source>
</evidence>
<accession>A0A0C3QCC6</accession>
<dbReference type="Proteomes" id="UP000054248">
    <property type="component" value="Unassembled WGS sequence"/>
</dbReference>
<dbReference type="InterPro" id="IPR012334">
    <property type="entry name" value="Pectin_lyas_fold"/>
</dbReference>
<organism evidence="3 4">
    <name type="scientific">Tulasnella calospora MUT 4182</name>
    <dbReference type="NCBI Taxonomy" id="1051891"/>
    <lineage>
        <taxon>Eukaryota</taxon>
        <taxon>Fungi</taxon>
        <taxon>Dikarya</taxon>
        <taxon>Basidiomycota</taxon>
        <taxon>Agaricomycotina</taxon>
        <taxon>Agaricomycetes</taxon>
        <taxon>Cantharellales</taxon>
        <taxon>Tulasnellaceae</taxon>
        <taxon>Tulasnella</taxon>
    </lineage>
</organism>
<feature type="domain" description="Rhamnogalacturonase A/B/Epimerase-like pectate lyase" evidence="2">
    <location>
        <begin position="61"/>
        <end position="281"/>
    </location>
</feature>
<evidence type="ECO:0000313" key="3">
    <source>
        <dbReference type="EMBL" id="KIO23006.1"/>
    </source>
</evidence>
<dbReference type="STRING" id="1051891.A0A0C3QCC6"/>
<feature type="chain" id="PRO_5002177383" evidence="1">
    <location>
        <begin position="22"/>
        <end position="641"/>
    </location>
</feature>
<reference evidence="4" key="2">
    <citation type="submission" date="2015-01" db="EMBL/GenBank/DDBJ databases">
        <title>Evolutionary Origins and Diversification of the Mycorrhizal Mutualists.</title>
        <authorList>
            <consortium name="DOE Joint Genome Institute"/>
            <consortium name="Mycorrhizal Genomics Consortium"/>
            <person name="Kohler A."/>
            <person name="Kuo A."/>
            <person name="Nagy L.G."/>
            <person name="Floudas D."/>
            <person name="Copeland A."/>
            <person name="Barry K.W."/>
            <person name="Cichocki N."/>
            <person name="Veneault-Fourrey C."/>
            <person name="LaButti K."/>
            <person name="Lindquist E.A."/>
            <person name="Lipzen A."/>
            <person name="Lundell T."/>
            <person name="Morin E."/>
            <person name="Murat C."/>
            <person name="Riley R."/>
            <person name="Ohm R."/>
            <person name="Sun H."/>
            <person name="Tunlid A."/>
            <person name="Henrissat B."/>
            <person name="Grigoriev I.V."/>
            <person name="Hibbett D.S."/>
            <person name="Martin F."/>
        </authorList>
    </citation>
    <scope>NUCLEOTIDE SEQUENCE [LARGE SCALE GENOMIC DNA]</scope>
    <source>
        <strain evidence="4">MUT 4182</strain>
    </source>
</reference>
<name>A0A0C3QCC6_9AGAM</name>
<feature type="signal peptide" evidence="1">
    <location>
        <begin position="1"/>
        <end position="21"/>
    </location>
</feature>
<keyword evidence="4" id="KW-1185">Reference proteome</keyword>
<dbReference type="EMBL" id="KN823095">
    <property type="protein sequence ID" value="KIO23006.1"/>
    <property type="molecule type" value="Genomic_DNA"/>
</dbReference>
<evidence type="ECO:0000313" key="4">
    <source>
        <dbReference type="Proteomes" id="UP000054248"/>
    </source>
</evidence>
<gene>
    <name evidence="3" type="ORF">M407DRAFT_215635</name>
</gene>
<dbReference type="AlphaFoldDB" id="A0A0C3QCC6"/>
<dbReference type="OrthoDB" id="1046782at2759"/>
<dbReference type="SUPFAM" id="SSF51126">
    <property type="entry name" value="Pectin lyase-like"/>
    <property type="match status" value="2"/>
</dbReference>
<dbReference type="InterPro" id="IPR039279">
    <property type="entry name" value="QRT3-like"/>
</dbReference>
<dbReference type="GO" id="GO:0004650">
    <property type="term" value="F:polygalacturonase activity"/>
    <property type="evidence" value="ECO:0007669"/>
    <property type="project" value="InterPro"/>
</dbReference>
<protein>
    <submittedName>
        <fullName evidence="3">Glycoside hydrolase family 55 protein</fullName>
    </submittedName>
</protein>
<proteinExistence type="predicted"/>
<dbReference type="HOGENOM" id="CLU_002540_2_2_1"/>
<evidence type="ECO:0000259" key="2">
    <source>
        <dbReference type="Pfam" id="PF12708"/>
    </source>
</evidence>
<dbReference type="Gene3D" id="2.160.20.10">
    <property type="entry name" value="Single-stranded right-handed beta-helix, Pectin lyase-like"/>
    <property type="match status" value="2"/>
</dbReference>
<dbReference type="InterPro" id="IPR024535">
    <property type="entry name" value="RHGA/B-epi-like_pectate_lyase"/>
</dbReference>
<keyword evidence="1" id="KW-0732">Signal</keyword>